<feature type="domain" description="CAAX prenyl protease 2/Lysostaphin resistance protein A-like" evidence="2">
    <location>
        <begin position="5"/>
        <end position="93"/>
    </location>
</feature>
<reference evidence="3" key="1">
    <citation type="submission" date="2021-02" db="EMBL/GenBank/DDBJ databases">
        <title>Genome sequence of Rhodospirillales sp. strain TMPK1 isolated from soil.</title>
        <authorList>
            <person name="Nakai R."/>
            <person name="Kusada H."/>
            <person name="Tamaki H."/>
        </authorList>
    </citation>
    <scope>NUCLEOTIDE SEQUENCE</scope>
    <source>
        <strain evidence="3">TMPK1</strain>
    </source>
</reference>
<dbReference type="GO" id="GO:0004175">
    <property type="term" value="F:endopeptidase activity"/>
    <property type="evidence" value="ECO:0007669"/>
    <property type="project" value="UniProtKB-ARBA"/>
</dbReference>
<dbReference type="InterPro" id="IPR003675">
    <property type="entry name" value="Rce1/LyrA-like_dom"/>
</dbReference>
<keyword evidence="1" id="KW-0812">Transmembrane</keyword>
<dbReference type="AlphaFoldDB" id="A0A8S8XB34"/>
<evidence type="ECO:0000256" key="1">
    <source>
        <dbReference type="SAM" id="Phobius"/>
    </source>
</evidence>
<organism evidence="3 4">
    <name type="scientific">Roseiterribacter gracilis</name>
    <dbReference type="NCBI Taxonomy" id="2812848"/>
    <lineage>
        <taxon>Bacteria</taxon>
        <taxon>Pseudomonadati</taxon>
        <taxon>Pseudomonadota</taxon>
        <taxon>Alphaproteobacteria</taxon>
        <taxon>Rhodospirillales</taxon>
        <taxon>Roseiterribacteraceae</taxon>
        <taxon>Roseiterribacter</taxon>
    </lineage>
</organism>
<keyword evidence="4" id="KW-1185">Reference proteome</keyword>
<gene>
    <name evidence="3" type="ORF">TMPK1_34250</name>
</gene>
<name>A0A8S8XB34_9PROT</name>
<keyword evidence="1" id="KW-1133">Transmembrane helix</keyword>
<dbReference type="Proteomes" id="UP000681075">
    <property type="component" value="Unassembled WGS sequence"/>
</dbReference>
<dbReference type="GO" id="GO:0080120">
    <property type="term" value="P:CAAX-box protein maturation"/>
    <property type="evidence" value="ECO:0007669"/>
    <property type="project" value="UniProtKB-ARBA"/>
</dbReference>
<evidence type="ECO:0000313" key="4">
    <source>
        <dbReference type="Proteomes" id="UP000681075"/>
    </source>
</evidence>
<feature type="transmembrane region" description="Helical" evidence="1">
    <location>
        <begin position="119"/>
        <end position="139"/>
    </location>
</feature>
<protein>
    <recommendedName>
        <fullName evidence="2">CAAX prenyl protease 2/Lysostaphin resistance protein A-like domain-containing protein</fullName>
    </recommendedName>
</protein>
<dbReference type="Pfam" id="PF02517">
    <property type="entry name" value="Rce1-like"/>
    <property type="match status" value="1"/>
</dbReference>
<evidence type="ECO:0000313" key="3">
    <source>
        <dbReference type="EMBL" id="GIL41188.1"/>
    </source>
</evidence>
<dbReference type="EMBL" id="BOPV01000001">
    <property type="protein sequence ID" value="GIL41188.1"/>
    <property type="molecule type" value="Genomic_DNA"/>
</dbReference>
<accession>A0A8S8XB34</accession>
<evidence type="ECO:0000259" key="2">
    <source>
        <dbReference type="Pfam" id="PF02517"/>
    </source>
</evidence>
<sequence>MAFGVALLLVPFQAAAEEFSYRGVVLQTLGRATRARALLYVIPGILFAAMHSSQGVGAWIYAEVFAASCFLTWLVMREGNLAAAIGAHAGNNISAVVFGNADSPIYPHALFLDSGPTTMIDVLCSIGTMVAFVVIWSLVDRPAADRHGFVAVST</sequence>
<keyword evidence="1" id="KW-0472">Membrane</keyword>
<proteinExistence type="predicted"/>
<feature type="transmembrane region" description="Helical" evidence="1">
    <location>
        <begin position="32"/>
        <end position="49"/>
    </location>
</feature>
<comment type="caution">
    <text evidence="3">The sequence shown here is derived from an EMBL/GenBank/DDBJ whole genome shotgun (WGS) entry which is preliminary data.</text>
</comment>